<feature type="compositionally biased region" description="Low complexity" evidence="1">
    <location>
        <begin position="105"/>
        <end position="120"/>
    </location>
</feature>
<reference evidence="4 5" key="2">
    <citation type="submission" date="2017-02" db="EMBL/GenBank/DDBJ databases">
        <title>A genome survey and senescence transcriptome analysis in Lentinula edodes.</title>
        <authorList>
            <person name="Sakamoto Y."/>
            <person name="Nakade K."/>
            <person name="Sato S."/>
            <person name="Yoshida Y."/>
            <person name="Miyazaki K."/>
            <person name="Natsume S."/>
            <person name="Konno N."/>
        </authorList>
    </citation>
    <scope>NUCLEOTIDE SEQUENCE [LARGE SCALE GENOMIC DNA]</scope>
    <source>
        <strain evidence="4 5">NBRC 111202</strain>
    </source>
</reference>
<keyword evidence="2" id="KW-0472">Membrane</keyword>
<feature type="region of interest" description="Disordered" evidence="1">
    <location>
        <begin position="100"/>
        <end position="127"/>
    </location>
</feature>
<dbReference type="SUPFAM" id="SSF82199">
    <property type="entry name" value="SET domain"/>
    <property type="match status" value="1"/>
</dbReference>
<dbReference type="Proteomes" id="UP000188533">
    <property type="component" value="Unassembled WGS sequence"/>
</dbReference>
<name>A0A1Q3ENK4_LENED</name>
<dbReference type="Pfam" id="PF00856">
    <property type="entry name" value="SET"/>
    <property type="match status" value="1"/>
</dbReference>
<feature type="compositionally biased region" description="Polar residues" evidence="1">
    <location>
        <begin position="174"/>
        <end position="184"/>
    </location>
</feature>
<feature type="region of interest" description="Disordered" evidence="1">
    <location>
        <begin position="39"/>
        <end position="60"/>
    </location>
</feature>
<dbReference type="CDD" id="cd20071">
    <property type="entry name" value="SET_SMYD"/>
    <property type="match status" value="1"/>
</dbReference>
<keyword evidence="2" id="KW-1133">Transmembrane helix</keyword>
<dbReference type="AlphaFoldDB" id="A0A1Q3ENK4"/>
<reference evidence="4 5" key="1">
    <citation type="submission" date="2016-08" db="EMBL/GenBank/DDBJ databases">
        <authorList>
            <consortium name="Lentinula edodes genome sequencing consortium"/>
            <person name="Sakamoto Y."/>
            <person name="Nakade K."/>
            <person name="Sato S."/>
            <person name="Yoshida Y."/>
            <person name="Miyazaki K."/>
            <person name="Natsume S."/>
            <person name="Konno N."/>
        </authorList>
    </citation>
    <scope>NUCLEOTIDE SEQUENCE [LARGE SCALE GENOMIC DNA]</scope>
    <source>
        <strain evidence="4 5">NBRC 111202</strain>
    </source>
</reference>
<feature type="region of interest" description="Disordered" evidence="1">
    <location>
        <begin position="150"/>
        <end position="184"/>
    </location>
</feature>
<dbReference type="PROSITE" id="PS50280">
    <property type="entry name" value="SET"/>
    <property type="match status" value="1"/>
</dbReference>
<dbReference type="InterPro" id="IPR046341">
    <property type="entry name" value="SET_dom_sf"/>
</dbReference>
<evidence type="ECO:0000313" key="5">
    <source>
        <dbReference type="Proteomes" id="UP000188533"/>
    </source>
</evidence>
<evidence type="ECO:0000313" key="4">
    <source>
        <dbReference type="EMBL" id="GAW08775.1"/>
    </source>
</evidence>
<feature type="compositionally biased region" description="Basic and acidic residues" evidence="1">
    <location>
        <begin position="156"/>
        <end position="167"/>
    </location>
</feature>
<comment type="caution">
    <text evidence="4">The sequence shown here is derived from an EMBL/GenBank/DDBJ whole genome shotgun (WGS) entry which is preliminary data.</text>
</comment>
<accession>A0A1Q3ENK4</accession>
<feature type="domain" description="SET" evidence="3">
    <location>
        <begin position="287"/>
        <end position="465"/>
    </location>
</feature>
<gene>
    <name evidence="4" type="ORF">LENED_010859</name>
</gene>
<dbReference type="Gene3D" id="2.170.270.10">
    <property type="entry name" value="SET domain"/>
    <property type="match status" value="1"/>
</dbReference>
<sequence length="483" mass="52717">MRTYSTLIPGNTYNSKASVRELDSDVVEARGFVVDDNSLEERSSALSTEGPTSPMKSNVQSSLERRINQNLAFGLGGAALAGLAVGAGFLANKIIKEHAEKQEESSSTSSSATGPTSTDSGNPLKDLGPTKVFRGFLLATSMKRGFLTTAKAKQRLGKDDNDNKSTKSDSSQKPTALSPNQSQVSNLLKYSDFDEIAEPRNFSYGVVDEAGLPEGYDPSQMAFNSKPVDPNDPDAFFFVTLPPVEKGATLADYPGGWTECCVSGDVKRVIENTSGFPSPPLQPLGGKPYRIADAGDKGLGVFATRMIRAGELIMDERPLIVTPNSNTEFLRDKAFIRKLQEYSLEQIRQITLHEMDKRVKKSFDRMPLENQKAFMDLFNSHSHDGSGEYIGRTRTNAAGIDVNKLRDKGSTGKLGQYSATCNEFSRLNHCCCPNAIFHWHTDTFTIRVCAVRDIPAGAEITVEYCPVLDSAAQRAQSLAPYDF</sequence>
<evidence type="ECO:0000259" key="3">
    <source>
        <dbReference type="PROSITE" id="PS50280"/>
    </source>
</evidence>
<keyword evidence="5" id="KW-1185">Reference proteome</keyword>
<dbReference type="SMART" id="SM00317">
    <property type="entry name" value="SET"/>
    <property type="match status" value="1"/>
</dbReference>
<proteinExistence type="predicted"/>
<protein>
    <submittedName>
        <fullName evidence="4">Protein</fullName>
    </submittedName>
</protein>
<feature type="transmembrane region" description="Helical" evidence="2">
    <location>
        <begin position="71"/>
        <end position="91"/>
    </location>
</feature>
<dbReference type="PANTHER" id="PTHR47332:SF4">
    <property type="entry name" value="SET DOMAIN-CONTAINING PROTEIN 5"/>
    <property type="match status" value="1"/>
</dbReference>
<dbReference type="InterPro" id="IPR053185">
    <property type="entry name" value="SET_domain_protein"/>
</dbReference>
<evidence type="ECO:0000256" key="2">
    <source>
        <dbReference type="SAM" id="Phobius"/>
    </source>
</evidence>
<dbReference type="STRING" id="5353.A0A1Q3ENK4"/>
<dbReference type="EMBL" id="BDGU01000743">
    <property type="protein sequence ID" value="GAW08775.1"/>
    <property type="molecule type" value="Genomic_DNA"/>
</dbReference>
<dbReference type="InterPro" id="IPR001214">
    <property type="entry name" value="SET_dom"/>
</dbReference>
<evidence type="ECO:0000256" key="1">
    <source>
        <dbReference type="SAM" id="MobiDB-lite"/>
    </source>
</evidence>
<keyword evidence="2" id="KW-0812">Transmembrane</keyword>
<feature type="compositionally biased region" description="Polar residues" evidence="1">
    <location>
        <begin position="44"/>
        <end position="60"/>
    </location>
</feature>
<organism evidence="4 5">
    <name type="scientific">Lentinula edodes</name>
    <name type="common">Shiitake mushroom</name>
    <name type="synonym">Lentinus edodes</name>
    <dbReference type="NCBI Taxonomy" id="5353"/>
    <lineage>
        <taxon>Eukaryota</taxon>
        <taxon>Fungi</taxon>
        <taxon>Dikarya</taxon>
        <taxon>Basidiomycota</taxon>
        <taxon>Agaricomycotina</taxon>
        <taxon>Agaricomycetes</taxon>
        <taxon>Agaricomycetidae</taxon>
        <taxon>Agaricales</taxon>
        <taxon>Marasmiineae</taxon>
        <taxon>Omphalotaceae</taxon>
        <taxon>Lentinula</taxon>
    </lineage>
</organism>
<dbReference type="PANTHER" id="PTHR47332">
    <property type="entry name" value="SET DOMAIN-CONTAINING PROTEIN 5"/>
    <property type="match status" value="1"/>
</dbReference>